<dbReference type="InterPro" id="IPR001763">
    <property type="entry name" value="Rhodanese-like_dom"/>
</dbReference>
<accession>A0A1E7YVY1</accession>
<keyword evidence="3" id="KW-0808">Transferase</keyword>
<gene>
    <name evidence="3" type="ORF">ACZ87_03221</name>
    <name evidence="2" type="ORF">BBW68_14550</name>
</gene>
<dbReference type="EMBL" id="LJAM02000507">
    <property type="protein sequence ID" value="RAP69983.1"/>
    <property type="molecule type" value="Genomic_DNA"/>
</dbReference>
<dbReference type="OrthoDB" id="9789585at2"/>
<evidence type="ECO:0000313" key="3">
    <source>
        <dbReference type="EMBL" id="RAP69983.1"/>
    </source>
</evidence>
<dbReference type="Proteomes" id="UP000243534">
    <property type="component" value="Unassembled WGS sequence"/>
</dbReference>
<evidence type="ECO:0000313" key="4">
    <source>
        <dbReference type="Proteomes" id="UP000243534"/>
    </source>
</evidence>
<protein>
    <submittedName>
        <fullName evidence="3">Putative sulfurtransferase</fullName>
    </submittedName>
</protein>
<dbReference type="RefSeq" id="WP_070135716.1">
    <property type="nucleotide sequence ID" value="NZ_LJAM02000507.1"/>
</dbReference>
<dbReference type="EMBL" id="MAYS01000514">
    <property type="protein sequence ID" value="OFC60689.1"/>
    <property type="molecule type" value="Genomic_DNA"/>
</dbReference>
<dbReference type="InterPro" id="IPR036873">
    <property type="entry name" value="Rhodanese-like_dom_sf"/>
</dbReference>
<proteinExistence type="predicted"/>
<dbReference type="GO" id="GO:0016740">
    <property type="term" value="F:transferase activity"/>
    <property type="evidence" value="ECO:0007669"/>
    <property type="project" value="UniProtKB-KW"/>
</dbReference>
<dbReference type="PROSITE" id="PS50206">
    <property type="entry name" value="RHODANESE_3"/>
    <property type="match status" value="1"/>
</dbReference>
<organism evidence="2 4">
    <name type="scientific">Candidatus Erwinia dacicola</name>
    <dbReference type="NCBI Taxonomy" id="252393"/>
    <lineage>
        <taxon>Bacteria</taxon>
        <taxon>Pseudomonadati</taxon>
        <taxon>Pseudomonadota</taxon>
        <taxon>Gammaproteobacteria</taxon>
        <taxon>Enterobacterales</taxon>
        <taxon>Erwiniaceae</taxon>
        <taxon>Erwinia</taxon>
    </lineage>
</organism>
<evidence type="ECO:0000313" key="5">
    <source>
        <dbReference type="Proteomes" id="UP000244334"/>
    </source>
</evidence>
<feature type="domain" description="Rhodanese" evidence="1">
    <location>
        <begin position="6"/>
        <end position="37"/>
    </location>
</feature>
<name>A0A1E7YVY1_9GAMM</name>
<sequence>MLVRFAVAQLEALTGKAVSVLKGGNTAWKAAGLPVGAGDKALLLPRIDRYRHPYESAGDSAEAMQAYVNWEIGLVEQLDCHGTHGFSVLTA</sequence>
<dbReference type="Gene3D" id="3.40.250.10">
    <property type="entry name" value="Rhodanese-like domain"/>
    <property type="match status" value="1"/>
</dbReference>
<comment type="caution">
    <text evidence="2">The sequence shown here is derived from an EMBL/GenBank/DDBJ whole genome shotgun (WGS) entry which is preliminary data.</text>
</comment>
<evidence type="ECO:0000313" key="2">
    <source>
        <dbReference type="EMBL" id="OFC60689.1"/>
    </source>
</evidence>
<reference evidence="2 4" key="1">
    <citation type="submission" date="2016-07" db="EMBL/GenBank/DDBJ databases">
        <authorList>
            <person name="Yuval B."/>
        </authorList>
    </citation>
    <scope>NUCLEOTIDE SEQUENCE [LARGE SCALE GENOMIC DNA]</scope>
    <source>
        <strain evidence="2 4">IL</strain>
    </source>
</reference>
<dbReference type="SUPFAM" id="SSF52821">
    <property type="entry name" value="Rhodanese/Cell cycle control phosphatase"/>
    <property type="match status" value="1"/>
</dbReference>
<keyword evidence="5" id="KW-1185">Reference proteome</keyword>
<dbReference type="Proteomes" id="UP000244334">
    <property type="component" value="Unassembled WGS sequence"/>
</dbReference>
<evidence type="ECO:0000259" key="1">
    <source>
        <dbReference type="PROSITE" id="PS50206"/>
    </source>
</evidence>
<dbReference type="AlphaFoldDB" id="A0A1E7YVY1"/>
<reference evidence="3 5" key="2">
    <citation type="submission" date="2018-04" db="EMBL/GenBank/DDBJ databases">
        <title>Genomes of the Obligate Erwinia dacicola and Facultative Enterobacter sp. OLF Endosymbionts of the Olive Fruit fly, Bactrocera oleae.</title>
        <authorList>
            <person name="Estes A.M."/>
            <person name="Hearn D.J."/>
            <person name="Agarwal S."/>
            <person name="Pierson E.A."/>
            <person name="Dunning-Hotopp J.C."/>
        </authorList>
    </citation>
    <scope>NUCLEOTIDE SEQUENCE [LARGE SCALE GENOMIC DNA]</scope>
    <source>
        <strain evidence="3 5">Oroville</strain>
    </source>
</reference>